<dbReference type="NCBIfam" id="NF010748">
    <property type="entry name" value="PRK14150.1"/>
    <property type="match status" value="1"/>
</dbReference>
<dbReference type="GO" id="GO:0051087">
    <property type="term" value="F:protein-folding chaperone binding"/>
    <property type="evidence" value="ECO:0007669"/>
    <property type="project" value="InterPro"/>
</dbReference>
<dbReference type="SUPFAM" id="SSF51064">
    <property type="entry name" value="Head domain of nucleotide exchange factor GrpE"/>
    <property type="match status" value="1"/>
</dbReference>
<evidence type="ECO:0000256" key="13">
    <source>
        <dbReference type="SAM" id="MobiDB-lite"/>
    </source>
</evidence>
<dbReference type="GO" id="GO:0042803">
    <property type="term" value="F:protein homodimerization activity"/>
    <property type="evidence" value="ECO:0007669"/>
    <property type="project" value="InterPro"/>
</dbReference>
<comment type="similarity">
    <text evidence="2 10 12">Belongs to the GrpE family.</text>
</comment>
<evidence type="ECO:0000256" key="9">
    <source>
        <dbReference type="ARBA" id="ARBA00076414"/>
    </source>
</evidence>
<dbReference type="GO" id="GO:0051082">
    <property type="term" value="F:unfolded protein binding"/>
    <property type="evidence" value="ECO:0007669"/>
    <property type="project" value="TreeGrafter"/>
</dbReference>
<dbReference type="PROSITE" id="PS01071">
    <property type="entry name" value="GRPE"/>
    <property type="match status" value="1"/>
</dbReference>
<dbReference type="RefSeq" id="WP_006418694.1">
    <property type="nucleotide sequence ID" value="NZ_AENN01000016.1"/>
</dbReference>
<comment type="caution">
    <text evidence="14">The sequence shown here is derived from an EMBL/GenBank/DDBJ whole genome shotgun (WGS) entry which is preliminary data.</text>
</comment>
<comment type="subcellular location">
    <subcellularLocation>
        <location evidence="1 10">Cytoplasm</location>
    </subcellularLocation>
</comment>
<evidence type="ECO:0000256" key="8">
    <source>
        <dbReference type="ARBA" id="ARBA00072274"/>
    </source>
</evidence>
<dbReference type="Pfam" id="PF01025">
    <property type="entry name" value="GrpE"/>
    <property type="match status" value="1"/>
</dbReference>
<feature type="compositionally biased region" description="Acidic residues" evidence="13">
    <location>
        <begin position="39"/>
        <end position="49"/>
    </location>
</feature>
<dbReference type="Proteomes" id="UP000005990">
    <property type="component" value="Unassembled WGS sequence"/>
</dbReference>
<dbReference type="FunFam" id="2.30.22.10:FF:000001">
    <property type="entry name" value="Protein GrpE"/>
    <property type="match status" value="1"/>
</dbReference>
<dbReference type="PRINTS" id="PR00773">
    <property type="entry name" value="GRPEPROTEIN"/>
</dbReference>
<evidence type="ECO:0000256" key="4">
    <source>
        <dbReference type="ARBA" id="ARBA00022490"/>
    </source>
</evidence>
<name>E4KQB9_9LACT</name>
<evidence type="ECO:0000256" key="12">
    <source>
        <dbReference type="RuleBase" id="RU004478"/>
    </source>
</evidence>
<proteinExistence type="inferred from homology"/>
<comment type="function">
    <text evidence="7 10 11">Participates actively in the response to hyperosmotic and heat shock by preventing the aggregation of stress-denatured proteins, in association with DnaK and GrpE. It is the nucleotide exchange factor for DnaK and may function as a thermosensor. Unfolded proteins bind initially to DnaJ; upon interaction with the DnaJ-bound protein, DnaK hydrolyzes its bound ATP, resulting in the formation of a stable complex. GrpE releases ADP from DnaK; ATP binding to DnaK triggers the release of the substrate protein, thus completing the reaction cycle. Several rounds of ATP-dependent interactions between DnaJ, DnaK and GrpE are required for fully efficient folding.</text>
</comment>
<dbReference type="GO" id="GO:0006457">
    <property type="term" value="P:protein folding"/>
    <property type="evidence" value="ECO:0007669"/>
    <property type="project" value="InterPro"/>
</dbReference>
<organism evidence="14 15">
    <name type="scientific">Eremococcus coleocola ACS-139-V-Col8</name>
    <dbReference type="NCBI Taxonomy" id="908337"/>
    <lineage>
        <taxon>Bacteria</taxon>
        <taxon>Bacillati</taxon>
        <taxon>Bacillota</taxon>
        <taxon>Bacilli</taxon>
        <taxon>Lactobacillales</taxon>
        <taxon>Aerococcaceae</taxon>
        <taxon>Eremococcus</taxon>
    </lineage>
</organism>
<evidence type="ECO:0000256" key="5">
    <source>
        <dbReference type="ARBA" id="ARBA00023016"/>
    </source>
</evidence>
<feature type="compositionally biased region" description="Basic and acidic residues" evidence="13">
    <location>
        <begin position="1"/>
        <end position="15"/>
    </location>
</feature>
<evidence type="ECO:0000256" key="1">
    <source>
        <dbReference type="ARBA" id="ARBA00004496"/>
    </source>
</evidence>
<evidence type="ECO:0000256" key="7">
    <source>
        <dbReference type="ARBA" id="ARBA00053401"/>
    </source>
</evidence>
<accession>E4KQB9</accession>
<evidence type="ECO:0000313" key="15">
    <source>
        <dbReference type="Proteomes" id="UP000005990"/>
    </source>
</evidence>
<keyword evidence="4 10" id="KW-0963">Cytoplasm</keyword>
<dbReference type="HAMAP" id="MF_01151">
    <property type="entry name" value="GrpE"/>
    <property type="match status" value="1"/>
</dbReference>
<evidence type="ECO:0000256" key="11">
    <source>
        <dbReference type="RuleBase" id="RU000639"/>
    </source>
</evidence>
<feature type="region of interest" description="Disordered" evidence="13">
    <location>
        <begin position="1"/>
        <end position="55"/>
    </location>
</feature>
<dbReference type="EMBL" id="AENN01000016">
    <property type="protein sequence ID" value="EFR30908.1"/>
    <property type="molecule type" value="Genomic_DNA"/>
</dbReference>
<protein>
    <recommendedName>
        <fullName evidence="8 10">Protein GrpE</fullName>
    </recommendedName>
    <alternativeName>
        <fullName evidence="9 10">HSP-70 cofactor</fullName>
    </alternativeName>
</protein>
<dbReference type="InterPro" id="IPR013805">
    <property type="entry name" value="GrpE_CC"/>
</dbReference>
<dbReference type="eggNOG" id="COG0576">
    <property type="taxonomic scope" value="Bacteria"/>
</dbReference>
<evidence type="ECO:0000256" key="3">
    <source>
        <dbReference type="ARBA" id="ARBA00011738"/>
    </source>
</evidence>
<dbReference type="PANTHER" id="PTHR21237">
    <property type="entry name" value="GRPE PROTEIN"/>
    <property type="match status" value="1"/>
</dbReference>
<dbReference type="SUPFAM" id="SSF58014">
    <property type="entry name" value="Coiled-coil domain of nucleotide exchange factor GrpE"/>
    <property type="match status" value="1"/>
</dbReference>
<evidence type="ECO:0000256" key="6">
    <source>
        <dbReference type="ARBA" id="ARBA00023186"/>
    </source>
</evidence>
<dbReference type="Gene3D" id="3.90.20.20">
    <property type="match status" value="1"/>
</dbReference>
<dbReference type="NCBIfam" id="NF010738">
    <property type="entry name" value="PRK14140.1"/>
    <property type="match status" value="1"/>
</dbReference>
<dbReference type="AlphaFoldDB" id="E4KQB9"/>
<dbReference type="InterPro" id="IPR009012">
    <property type="entry name" value="GrpE_head"/>
</dbReference>
<sequence length="207" mass="23138">MTQAEENKETVKNTEEIEVITQAEETEAKLDAEAPGVETPEETDADQASDSDPVADLQAQVQDLENEKAGLEDKILRLQAEIANMKRINVRERQDAAKFRSQNLAQALLEGIDNLERALALETESEEGQQIIKGVEIAHKQLLEAFDKENIHVIDPLNQPFDPNFHQAVSMMPGQEGQESQTVIQVLQKGYELNERVLRPAMVIVAQ</sequence>
<dbReference type="GO" id="GO:0000774">
    <property type="term" value="F:adenyl-nucleotide exchange factor activity"/>
    <property type="evidence" value="ECO:0007669"/>
    <property type="project" value="InterPro"/>
</dbReference>
<evidence type="ECO:0000256" key="10">
    <source>
        <dbReference type="HAMAP-Rule" id="MF_01151"/>
    </source>
</evidence>
<dbReference type="STRING" id="908337.HMPREF9257_1720"/>
<keyword evidence="6 10" id="KW-0143">Chaperone</keyword>
<keyword evidence="15" id="KW-1185">Reference proteome</keyword>
<evidence type="ECO:0000256" key="2">
    <source>
        <dbReference type="ARBA" id="ARBA00009054"/>
    </source>
</evidence>
<dbReference type="CDD" id="cd00446">
    <property type="entry name" value="GrpE"/>
    <property type="match status" value="1"/>
</dbReference>
<dbReference type="Gene3D" id="2.30.22.10">
    <property type="entry name" value="Head domain of nucleotide exchange factor GrpE"/>
    <property type="match status" value="1"/>
</dbReference>
<dbReference type="OrthoDB" id="9812586at2"/>
<dbReference type="GO" id="GO:0005829">
    <property type="term" value="C:cytosol"/>
    <property type="evidence" value="ECO:0007669"/>
    <property type="project" value="TreeGrafter"/>
</dbReference>
<evidence type="ECO:0000313" key="14">
    <source>
        <dbReference type="EMBL" id="EFR30908.1"/>
    </source>
</evidence>
<dbReference type="InterPro" id="IPR000740">
    <property type="entry name" value="GrpE"/>
</dbReference>
<keyword evidence="5 10" id="KW-0346">Stress response</keyword>
<dbReference type="PANTHER" id="PTHR21237:SF23">
    <property type="entry name" value="GRPE PROTEIN HOMOLOG, MITOCHONDRIAL"/>
    <property type="match status" value="1"/>
</dbReference>
<reference evidence="14 15" key="1">
    <citation type="submission" date="2010-10" db="EMBL/GenBank/DDBJ databases">
        <authorList>
            <person name="Durkin A.S."/>
            <person name="Madupu R."/>
            <person name="Torralba M."/>
            <person name="Gillis M."/>
            <person name="Methe B."/>
            <person name="Sutton G."/>
            <person name="Nelson K.E."/>
        </authorList>
    </citation>
    <scope>NUCLEOTIDE SEQUENCE [LARGE SCALE GENOMIC DNA]</scope>
    <source>
        <strain evidence="14 15">ACS-139-V-Col8</strain>
    </source>
</reference>
<gene>
    <name evidence="10 14" type="primary">grpE</name>
    <name evidence="14" type="ORF">HMPREF9257_1720</name>
</gene>
<comment type="subunit">
    <text evidence="3 10">Homodimer.</text>
</comment>